<proteinExistence type="predicted"/>
<dbReference type="GO" id="GO:0005634">
    <property type="term" value="C:nucleus"/>
    <property type="evidence" value="ECO:0007669"/>
    <property type="project" value="UniProtKB-SubCell"/>
</dbReference>
<protein>
    <recommendedName>
        <fullName evidence="7">BHLH domain-containing protein</fullName>
    </recommendedName>
</protein>
<dbReference type="PANTHER" id="PTHR15741:SF27">
    <property type="entry name" value="TRANSCRIPTION FACTOR AP-4"/>
    <property type="match status" value="1"/>
</dbReference>
<organism evidence="8 9">
    <name type="scientific">Mucor circinelloides f. lusitanicus</name>
    <name type="common">Mucor racemosus var. lusitanicus</name>
    <dbReference type="NCBI Taxonomy" id="29924"/>
    <lineage>
        <taxon>Eukaryota</taxon>
        <taxon>Fungi</taxon>
        <taxon>Fungi incertae sedis</taxon>
        <taxon>Mucoromycota</taxon>
        <taxon>Mucoromycotina</taxon>
        <taxon>Mucoromycetes</taxon>
        <taxon>Mucorales</taxon>
        <taxon>Mucorineae</taxon>
        <taxon>Mucoraceae</taxon>
        <taxon>Mucor</taxon>
    </lineage>
</organism>
<dbReference type="SUPFAM" id="SSF47459">
    <property type="entry name" value="HLH, helix-loop-helix DNA-binding domain"/>
    <property type="match status" value="1"/>
</dbReference>
<reference evidence="8 9" key="1">
    <citation type="submission" date="2019-09" db="EMBL/GenBank/DDBJ databases">
        <authorList>
            <consortium name="DOE Joint Genome Institute"/>
            <person name="Mondo S.J."/>
            <person name="Navarro-Mendoza M.I."/>
            <person name="Perez-Arques C."/>
            <person name="Panchal S."/>
            <person name="Nicolas F.E."/>
            <person name="Ganguly P."/>
            <person name="Pangilinan J."/>
            <person name="Grigoriev I."/>
            <person name="Heitman J."/>
            <person name="Sanya K."/>
            <person name="Garre V."/>
        </authorList>
    </citation>
    <scope>NUCLEOTIDE SEQUENCE [LARGE SCALE GENOMIC DNA]</scope>
    <source>
        <strain evidence="8 9">MU402</strain>
    </source>
</reference>
<gene>
    <name evidence="8" type="ORF">FB192DRAFT_1389674</name>
</gene>
<accession>A0A8H4BD71</accession>
<keyword evidence="2" id="KW-0805">Transcription regulation</keyword>
<dbReference type="Gene3D" id="4.10.280.10">
    <property type="entry name" value="Helix-loop-helix DNA-binding domain"/>
    <property type="match status" value="1"/>
</dbReference>
<evidence type="ECO:0000313" key="8">
    <source>
        <dbReference type="EMBL" id="KAF1800018.1"/>
    </source>
</evidence>
<feature type="domain" description="BHLH" evidence="7">
    <location>
        <begin position="327"/>
        <end position="396"/>
    </location>
</feature>
<feature type="compositionally biased region" description="Polar residues" evidence="6">
    <location>
        <begin position="205"/>
        <end position="214"/>
    </location>
</feature>
<dbReference type="InterPro" id="IPR036638">
    <property type="entry name" value="HLH_DNA-bd_sf"/>
</dbReference>
<dbReference type="EMBL" id="JAAECE010000006">
    <property type="protein sequence ID" value="KAF1800018.1"/>
    <property type="molecule type" value="Genomic_DNA"/>
</dbReference>
<evidence type="ECO:0000256" key="6">
    <source>
        <dbReference type="SAM" id="MobiDB-lite"/>
    </source>
</evidence>
<keyword evidence="3" id="KW-0238">DNA-binding</keyword>
<dbReference type="SMART" id="SM00353">
    <property type="entry name" value="HLH"/>
    <property type="match status" value="1"/>
</dbReference>
<dbReference type="InterPro" id="IPR052207">
    <property type="entry name" value="Max-like/E-box_TFs"/>
</dbReference>
<evidence type="ECO:0000256" key="3">
    <source>
        <dbReference type="ARBA" id="ARBA00023125"/>
    </source>
</evidence>
<name>A0A8H4BD71_MUCCL</name>
<evidence type="ECO:0000256" key="2">
    <source>
        <dbReference type="ARBA" id="ARBA00023015"/>
    </source>
</evidence>
<feature type="region of interest" description="Disordered" evidence="6">
    <location>
        <begin position="251"/>
        <end position="300"/>
    </location>
</feature>
<evidence type="ECO:0000256" key="4">
    <source>
        <dbReference type="ARBA" id="ARBA00023163"/>
    </source>
</evidence>
<feature type="compositionally biased region" description="Polar residues" evidence="6">
    <location>
        <begin position="267"/>
        <end position="281"/>
    </location>
</feature>
<evidence type="ECO:0000313" key="9">
    <source>
        <dbReference type="Proteomes" id="UP000469890"/>
    </source>
</evidence>
<sequence length="438" mass="48339">MKPTPLNSHYQHLAVTDDFFNGLISNANSCLESFSENGVVELSNIHVPSPDNKIQSLGVVSDTTAVLDMPFLQDKPPSPCLVDSFICPQHISFEELSTHLVSPVTPKNSVIHPLQTMHLNDPYFSPLSSPALPPASQNCHQIRNNGPSQNAVLIESTRLLHQQLAQIEAQQKRLRDQMTMTSSNVSDQKCLLGSSYHLRGPPSPISNGNPTSLLQKIANAGPSSKQCLFATPATPASLMNLNHPIHSNTMAANVDSTSSDTKKGSSAHSPMPTSAQPGSTTPRKKKLTPSSPHPYTRSPRVLKPLLSPFLQPNLHMLTQPLPVRLETRRCAHKVAEQKRRDTLKEGFDSLRQEIVDILIQDSGQPEQKVRKDKEKQVKVMSKVLLLQHSYEYIVRLKTDSQMKDEKLSRLQLELDQLRKLASSKASGAATACNEHNEI</sequence>
<evidence type="ECO:0000256" key="1">
    <source>
        <dbReference type="ARBA" id="ARBA00004123"/>
    </source>
</evidence>
<evidence type="ECO:0000256" key="5">
    <source>
        <dbReference type="ARBA" id="ARBA00023242"/>
    </source>
</evidence>
<dbReference type="GO" id="GO:0000981">
    <property type="term" value="F:DNA-binding transcription factor activity, RNA polymerase II-specific"/>
    <property type="evidence" value="ECO:0007669"/>
    <property type="project" value="TreeGrafter"/>
</dbReference>
<comment type="subcellular location">
    <subcellularLocation>
        <location evidence="1">Nucleus</location>
    </subcellularLocation>
</comment>
<dbReference type="PROSITE" id="PS50888">
    <property type="entry name" value="BHLH"/>
    <property type="match status" value="1"/>
</dbReference>
<dbReference type="Proteomes" id="UP000469890">
    <property type="component" value="Unassembled WGS sequence"/>
</dbReference>
<dbReference type="GO" id="GO:0046983">
    <property type="term" value="F:protein dimerization activity"/>
    <property type="evidence" value="ECO:0007669"/>
    <property type="project" value="InterPro"/>
</dbReference>
<dbReference type="PANTHER" id="PTHR15741">
    <property type="entry name" value="BASIC HELIX-LOOP-HELIX ZIP TRANSCRIPTION FACTOR"/>
    <property type="match status" value="1"/>
</dbReference>
<dbReference type="InterPro" id="IPR011598">
    <property type="entry name" value="bHLH_dom"/>
</dbReference>
<comment type="caution">
    <text evidence="8">The sequence shown here is derived from an EMBL/GenBank/DDBJ whole genome shotgun (WGS) entry which is preliminary data.</text>
</comment>
<dbReference type="GO" id="GO:0000978">
    <property type="term" value="F:RNA polymerase II cis-regulatory region sequence-specific DNA binding"/>
    <property type="evidence" value="ECO:0007669"/>
    <property type="project" value="TreeGrafter"/>
</dbReference>
<dbReference type="AlphaFoldDB" id="A0A8H4BD71"/>
<feature type="region of interest" description="Disordered" evidence="6">
    <location>
        <begin position="194"/>
        <end position="214"/>
    </location>
</feature>
<dbReference type="Pfam" id="PF00010">
    <property type="entry name" value="HLH"/>
    <property type="match status" value="1"/>
</dbReference>
<keyword evidence="5" id="KW-0539">Nucleus</keyword>
<evidence type="ECO:0000259" key="7">
    <source>
        <dbReference type="PROSITE" id="PS50888"/>
    </source>
</evidence>
<keyword evidence="4" id="KW-0804">Transcription</keyword>